<name>A0ABS4FWU8_9BACL</name>
<accession>A0ABS4FWU8</accession>
<keyword evidence="2" id="KW-1185">Reference proteome</keyword>
<evidence type="ECO:0000313" key="2">
    <source>
        <dbReference type="Proteomes" id="UP001519272"/>
    </source>
</evidence>
<protein>
    <submittedName>
        <fullName evidence="1">Uncharacterized protein</fullName>
    </submittedName>
</protein>
<organism evidence="1 2">
    <name type="scientific">Paenibacillus turicensis</name>
    <dbReference type="NCBI Taxonomy" id="160487"/>
    <lineage>
        <taxon>Bacteria</taxon>
        <taxon>Bacillati</taxon>
        <taxon>Bacillota</taxon>
        <taxon>Bacilli</taxon>
        <taxon>Bacillales</taxon>
        <taxon>Paenibacillaceae</taxon>
        <taxon>Paenibacillus</taxon>
    </lineage>
</organism>
<dbReference type="RefSeq" id="WP_210090638.1">
    <property type="nucleotide sequence ID" value="NZ_JAGGKG010000021.1"/>
</dbReference>
<gene>
    <name evidence="1" type="ORF">J2Z32_003715</name>
</gene>
<dbReference type="Proteomes" id="UP001519272">
    <property type="component" value="Unassembled WGS sequence"/>
</dbReference>
<sequence length="87" mass="10455">MIINYLEPWIKNRTEEVIADYEEKKVDVYNVFISKLELIKMKTVDNDISIILLELEELFNQHQEELISEIYHQAFEESFNVALSIYK</sequence>
<comment type="caution">
    <text evidence="1">The sequence shown here is derived from an EMBL/GenBank/DDBJ whole genome shotgun (WGS) entry which is preliminary data.</text>
</comment>
<proteinExistence type="predicted"/>
<dbReference type="EMBL" id="JAGGKG010000021">
    <property type="protein sequence ID" value="MBP1907050.1"/>
    <property type="molecule type" value="Genomic_DNA"/>
</dbReference>
<evidence type="ECO:0000313" key="1">
    <source>
        <dbReference type="EMBL" id="MBP1907050.1"/>
    </source>
</evidence>
<reference evidence="1 2" key="1">
    <citation type="submission" date="2021-03" db="EMBL/GenBank/DDBJ databases">
        <title>Genomic Encyclopedia of Type Strains, Phase IV (KMG-IV): sequencing the most valuable type-strain genomes for metagenomic binning, comparative biology and taxonomic classification.</title>
        <authorList>
            <person name="Goeker M."/>
        </authorList>
    </citation>
    <scope>NUCLEOTIDE SEQUENCE [LARGE SCALE GENOMIC DNA]</scope>
    <source>
        <strain evidence="1 2">DSM 14349</strain>
    </source>
</reference>